<name>A0ACB7RPK5_HYAAI</name>
<protein>
    <submittedName>
        <fullName evidence="1">Uncharacterized protein</fullName>
    </submittedName>
</protein>
<keyword evidence="2" id="KW-1185">Reference proteome</keyword>
<comment type="caution">
    <text evidence="1">The sequence shown here is derived from an EMBL/GenBank/DDBJ whole genome shotgun (WGS) entry which is preliminary data.</text>
</comment>
<dbReference type="EMBL" id="CM023488">
    <property type="protein sequence ID" value="KAH6923741.1"/>
    <property type="molecule type" value="Genomic_DNA"/>
</dbReference>
<proteinExistence type="predicted"/>
<evidence type="ECO:0000313" key="2">
    <source>
        <dbReference type="Proteomes" id="UP000821845"/>
    </source>
</evidence>
<dbReference type="Proteomes" id="UP000821845">
    <property type="component" value="Chromosome 8"/>
</dbReference>
<sequence>MADGKPSAQTDGTKRKALDISTKRVILNELAQGAKNCELVKKYGVSKSTISTILKNKDKIISADANSTDRKHLRRATYADVEEALLKWFIDARARNIPISGPMMLAKARDFAFLLYFPDFCSGNGWLHRFKVRHGNVFKSIVAVDRPAANLPLRVSLYSALEMVKASWAEVTATCVQNCFRKAGFADVEPDADPEASEEDHSGGDLWQRVVDSDMGGRDICWDDFVTANADADTAEPCTDEALSMKCAARYVTADAIKVEPCSPPTSPPPGSQYVDIKGPYELPVLLPRIVSVTTLRSGADTPGGRDISGSGRRVPKRSRKRPPKKPRSDDGSRNECDVCGHHFVDPSYMEAHRLTHTDEKQYPCSICGRNFSHARNLKKHNLRKHAGVKHYTCPFCDRQFTCKPQLVRHKLVHMSAMLYACRMCACKFFKKATLDRHEQLHASGADMCHCSKCGMAFEEMRALQRHLEWHCGREALRVPSVSGPVRREAPPGDSRGDARARQALQVPHVREGVLRVREPREARPPDARRG</sequence>
<gene>
    <name evidence="1" type="ORF">HPB50_005812</name>
</gene>
<reference evidence="1" key="1">
    <citation type="submission" date="2020-05" db="EMBL/GenBank/DDBJ databases">
        <title>Large-scale comparative analyses of tick genomes elucidate their genetic diversity and vector capacities.</title>
        <authorList>
            <person name="Jia N."/>
            <person name="Wang J."/>
            <person name="Shi W."/>
            <person name="Du L."/>
            <person name="Sun Y."/>
            <person name="Zhan W."/>
            <person name="Jiang J."/>
            <person name="Wang Q."/>
            <person name="Zhang B."/>
            <person name="Ji P."/>
            <person name="Sakyi L.B."/>
            <person name="Cui X."/>
            <person name="Yuan T."/>
            <person name="Jiang B."/>
            <person name="Yang W."/>
            <person name="Lam T.T.-Y."/>
            <person name="Chang Q."/>
            <person name="Ding S."/>
            <person name="Wang X."/>
            <person name="Zhu J."/>
            <person name="Ruan X."/>
            <person name="Zhao L."/>
            <person name="Wei J."/>
            <person name="Que T."/>
            <person name="Du C."/>
            <person name="Cheng J."/>
            <person name="Dai P."/>
            <person name="Han X."/>
            <person name="Huang E."/>
            <person name="Gao Y."/>
            <person name="Liu J."/>
            <person name="Shao H."/>
            <person name="Ye R."/>
            <person name="Li L."/>
            <person name="Wei W."/>
            <person name="Wang X."/>
            <person name="Wang C."/>
            <person name="Yang T."/>
            <person name="Huo Q."/>
            <person name="Li W."/>
            <person name="Guo W."/>
            <person name="Chen H."/>
            <person name="Zhou L."/>
            <person name="Ni X."/>
            <person name="Tian J."/>
            <person name="Zhou Y."/>
            <person name="Sheng Y."/>
            <person name="Liu T."/>
            <person name="Pan Y."/>
            <person name="Xia L."/>
            <person name="Li J."/>
            <person name="Zhao F."/>
            <person name="Cao W."/>
        </authorList>
    </citation>
    <scope>NUCLEOTIDE SEQUENCE</scope>
    <source>
        <strain evidence="1">Hyas-2018</strain>
    </source>
</reference>
<organism evidence="1 2">
    <name type="scientific">Hyalomma asiaticum</name>
    <name type="common">Tick</name>
    <dbReference type="NCBI Taxonomy" id="266040"/>
    <lineage>
        <taxon>Eukaryota</taxon>
        <taxon>Metazoa</taxon>
        <taxon>Ecdysozoa</taxon>
        <taxon>Arthropoda</taxon>
        <taxon>Chelicerata</taxon>
        <taxon>Arachnida</taxon>
        <taxon>Acari</taxon>
        <taxon>Parasitiformes</taxon>
        <taxon>Ixodida</taxon>
        <taxon>Ixodoidea</taxon>
        <taxon>Ixodidae</taxon>
        <taxon>Hyalomminae</taxon>
        <taxon>Hyalomma</taxon>
    </lineage>
</organism>
<accession>A0ACB7RPK5</accession>
<evidence type="ECO:0000313" key="1">
    <source>
        <dbReference type="EMBL" id="KAH6923741.1"/>
    </source>
</evidence>